<sequence>MDGASGSGSFPCGTQEKTVGGGCRGATGLTLPATRSSSDELSSSSSESSESEERSRLAVHLGRAHVRDTRRTSRGGPHPPRGLHNGTQPSKKV</sequence>
<keyword evidence="2" id="KW-1185">Reference proteome</keyword>
<name>A0ACC2GLG8_DALPE</name>
<accession>A0ACC2GLG8</accession>
<organism evidence="1 2">
    <name type="scientific">Dallia pectoralis</name>
    <name type="common">Alaska blackfish</name>
    <dbReference type="NCBI Taxonomy" id="75939"/>
    <lineage>
        <taxon>Eukaryota</taxon>
        <taxon>Metazoa</taxon>
        <taxon>Chordata</taxon>
        <taxon>Craniata</taxon>
        <taxon>Vertebrata</taxon>
        <taxon>Euteleostomi</taxon>
        <taxon>Actinopterygii</taxon>
        <taxon>Neopterygii</taxon>
        <taxon>Teleostei</taxon>
        <taxon>Protacanthopterygii</taxon>
        <taxon>Esociformes</taxon>
        <taxon>Umbridae</taxon>
        <taxon>Dallia</taxon>
    </lineage>
</organism>
<evidence type="ECO:0000313" key="2">
    <source>
        <dbReference type="Proteomes" id="UP001157502"/>
    </source>
</evidence>
<reference evidence="1" key="1">
    <citation type="submission" date="2021-05" db="EMBL/GenBank/DDBJ databases">
        <authorList>
            <person name="Pan Q."/>
            <person name="Jouanno E."/>
            <person name="Zahm M."/>
            <person name="Klopp C."/>
            <person name="Cabau C."/>
            <person name="Louis A."/>
            <person name="Berthelot C."/>
            <person name="Parey E."/>
            <person name="Roest Crollius H."/>
            <person name="Montfort J."/>
            <person name="Robinson-Rechavi M."/>
            <person name="Bouchez O."/>
            <person name="Lampietro C."/>
            <person name="Lopez Roques C."/>
            <person name="Donnadieu C."/>
            <person name="Postlethwait J."/>
            <person name="Bobe J."/>
            <person name="Dillon D."/>
            <person name="Chandos A."/>
            <person name="von Hippel F."/>
            <person name="Guiguen Y."/>
        </authorList>
    </citation>
    <scope>NUCLEOTIDE SEQUENCE</scope>
    <source>
        <strain evidence="1">YG-Jan2019</strain>
    </source>
</reference>
<dbReference type="Proteomes" id="UP001157502">
    <property type="component" value="Chromosome 11"/>
</dbReference>
<evidence type="ECO:0000313" key="1">
    <source>
        <dbReference type="EMBL" id="KAJ8004407.1"/>
    </source>
</evidence>
<protein>
    <submittedName>
        <fullName evidence="1">Uncharacterized protein</fullName>
    </submittedName>
</protein>
<dbReference type="EMBL" id="CM055738">
    <property type="protein sequence ID" value="KAJ8004407.1"/>
    <property type="molecule type" value="Genomic_DNA"/>
</dbReference>
<comment type="caution">
    <text evidence="1">The sequence shown here is derived from an EMBL/GenBank/DDBJ whole genome shotgun (WGS) entry which is preliminary data.</text>
</comment>
<proteinExistence type="predicted"/>
<gene>
    <name evidence="1" type="ORF">DPEC_G00135390</name>
</gene>